<evidence type="ECO:0000259" key="2">
    <source>
        <dbReference type="Pfam" id="PF13240"/>
    </source>
</evidence>
<evidence type="ECO:0000313" key="4">
    <source>
        <dbReference type="Proteomes" id="UP000005387"/>
    </source>
</evidence>
<keyword evidence="1" id="KW-0812">Transmembrane</keyword>
<evidence type="ECO:0000313" key="3">
    <source>
        <dbReference type="EMBL" id="EFM10841.1"/>
    </source>
</evidence>
<keyword evidence="1" id="KW-0472">Membrane</keyword>
<keyword evidence="1" id="KW-1133">Transmembrane helix</keyword>
<dbReference type="EMBL" id="AEDD01000005">
    <property type="protein sequence ID" value="EFM10841.1"/>
    <property type="molecule type" value="Genomic_DNA"/>
</dbReference>
<dbReference type="STRING" id="717606.PaecuDRAFT_2088"/>
<gene>
    <name evidence="3" type="ORF">PaecuDRAFT_2088</name>
</gene>
<feature type="transmembrane region" description="Helical" evidence="1">
    <location>
        <begin position="83"/>
        <end position="101"/>
    </location>
</feature>
<reference evidence="3 4" key="1">
    <citation type="submission" date="2010-07" db="EMBL/GenBank/DDBJ databases">
        <title>The draft genome of Paenibacillus curdlanolyticus YK9.</title>
        <authorList>
            <consortium name="US DOE Joint Genome Institute (JGI-PGF)"/>
            <person name="Lucas S."/>
            <person name="Copeland A."/>
            <person name="Lapidus A."/>
            <person name="Cheng J.-F."/>
            <person name="Bruce D."/>
            <person name="Goodwin L."/>
            <person name="Pitluck S."/>
            <person name="Land M.L."/>
            <person name="Hauser L."/>
            <person name="Chang Y.-J."/>
            <person name="Jeffries C."/>
            <person name="Anderson I.J."/>
            <person name="Johnson E."/>
            <person name="Loganathan U."/>
            <person name="Mulhopadhyay B."/>
            <person name="Kyrpides N."/>
            <person name="Woyke T.J."/>
        </authorList>
    </citation>
    <scope>NUCLEOTIDE SEQUENCE [LARGE SCALE GENOMIC DNA]</scope>
    <source>
        <strain evidence="3 4">YK9</strain>
    </source>
</reference>
<dbReference type="InterPro" id="IPR026870">
    <property type="entry name" value="Zinc_ribbon_dom"/>
</dbReference>
<name>E0I8V7_9BACL</name>
<evidence type="ECO:0000256" key="1">
    <source>
        <dbReference type="SAM" id="Phobius"/>
    </source>
</evidence>
<keyword evidence="4" id="KW-1185">Reference proteome</keyword>
<dbReference type="AlphaFoldDB" id="E0I8V7"/>
<accession>E0I8V7</accession>
<dbReference type="Proteomes" id="UP000005387">
    <property type="component" value="Unassembled WGS sequence"/>
</dbReference>
<sequence length="265" mass="28657">MYCRSCGAHNDSVSRFCASCGAAVVASKAAEEQAADHRYAATAAEQSSVPLSELSVHQVHQQPDTPINAATGQLRPPAARRKMMMGFAAIAIILIAAYFMLGNSSTEVSYKGVSLGDDLELLKDKLGPAEGISNDMNENGVKLYEYESDPQFMVKNGKVVGLYLDEDGYELENGITSGKSTLNDLIKAYGKGKLHNSSEDGGSYVVYKDSKTVIAFEMNESDDGVPRLSDEIGEIQAMRVDLLDDGQMIESIEEMIESGALKYEK</sequence>
<dbReference type="Pfam" id="PF13240">
    <property type="entry name" value="Zn_Ribbon_1"/>
    <property type="match status" value="1"/>
</dbReference>
<feature type="domain" description="Zinc-ribbon" evidence="2">
    <location>
        <begin position="2"/>
        <end position="23"/>
    </location>
</feature>
<protein>
    <recommendedName>
        <fullName evidence="2">Zinc-ribbon domain-containing protein</fullName>
    </recommendedName>
</protein>
<organism evidence="3 4">
    <name type="scientific">Paenibacillus curdlanolyticus YK9</name>
    <dbReference type="NCBI Taxonomy" id="717606"/>
    <lineage>
        <taxon>Bacteria</taxon>
        <taxon>Bacillati</taxon>
        <taxon>Bacillota</taxon>
        <taxon>Bacilli</taxon>
        <taxon>Bacillales</taxon>
        <taxon>Paenibacillaceae</taxon>
        <taxon>Paenibacillus</taxon>
    </lineage>
</organism>
<proteinExistence type="predicted"/>